<dbReference type="PIRSF" id="PIRSF012318">
    <property type="entry name" value="UCP012318"/>
    <property type="match status" value="1"/>
</dbReference>
<dbReference type="PANTHER" id="PTHR42782">
    <property type="entry name" value="SI:CH73-314G15.3"/>
    <property type="match status" value="1"/>
</dbReference>
<dbReference type="Proteomes" id="UP000233350">
    <property type="component" value="Unassembled WGS sequence"/>
</dbReference>
<dbReference type="CDD" id="cd00657">
    <property type="entry name" value="Ferritin_like"/>
    <property type="match status" value="1"/>
</dbReference>
<dbReference type="STRING" id="556267.HWAG_00197"/>
<dbReference type="InterPro" id="IPR011197">
    <property type="entry name" value="UCP012318"/>
</dbReference>
<evidence type="ECO:0000313" key="1">
    <source>
        <dbReference type="EMBL" id="PKT81113.1"/>
    </source>
</evidence>
<protein>
    <recommendedName>
        <fullName evidence="3">Ferritin-like domain-containing protein</fullName>
    </recommendedName>
</protein>
<dbReference type="EMBL" id="MBPK01000032">
    <property type="protein sequence ID" value="PKT81113.1"/>
    <property type="molecule type" value="Genomic_DNA"/>
</dbReference>
<organism evidence="1 2">
    <name type="scientific">Helicobacter winghamensis</name>
    <dbReference type="NCBI Taxonomy" id="157268"/>
    <lineage>
        <taxon>Bacteria</taxon>
        <taxon>Pseudomonadati</taxon>
        <taxon>Campylobacterota</taxon>
        <taxon>Epsilonproteobacteria</taxon>
        <taxon>Campylobacterales</taxon>
        <taxon>Helicobacteraceae</taxon>
        <taxon>Helicobacter</taxon>
    </lineage>
</organism>
<proteinExistence type="predicted"/>
<accession>A0A2N3PJ91</accession>
<dbReference type="AlphaFoldDB" id="A0A2N3PJ91"/>
<gene>
    <name evidence="1" type="ORF">BCM31_04850</name>
</gene>
<dbReference type="InterPro" id="IPR009078">
    <property type="entry name" value="Ferritin-like_SF"/>
</dbReference>
<comment type="caution">
    <text evidence="1">The sequence shown here is derived from an EMBL/GenBank/DDBJ whole genome shotgun (WGS) entry which is preliminary data.</text>
</comment>
<reference evidence="1 2" key="1">
    <citation type="submission" date="2016-07" db="EMBL/GenBank/DDBJ databases">
        <title>Detection of Helicobacter winghamensis from caecal content of red fox (Vulpes vulpes).</title>
        <authorList>
            <person name="Zanoni R.G."/>
            <person name="Florio D."/>
            <person name="Caffara M."/>
            <person name="Renzi M."/>
            <person name="Parisi A."/>
            <person name="Pasquali F."/>
            <person name="Manfreda G."/>
        </authorList>
    </citation>
    <scope>NUCLEOTIDE SEQUENCE [LARGE SCALE GENOMIC DNA]</scope>
    <source>
        <strain evidence="1 2">295_13</strain>
    </source>
</reference>
<keyword evidence="2" id="KW-1185">Reference proteome</keyword>
<evidence type="ECO:0008006" key="3">
    <source>
        <dbReference type="Google" id="ProtNLM"/>
    </source>
</evidence>
<dbReference type="SUPFAM" id="SSF47240">
    <property type="entry name" value="Ferritin-like"/>
    <property type="match status" value="1"/>
</dbReference>
<name>A0A2N3PJ91_9HELI</name>
<evidence type="ECO:0000313" key="2">
    <source>
        <dbReference type="Proteomes" id="UP000233350"/>
    </source>
</evidence>
<dbReference type="PANTHER" id="PTHR42782:SF4">
    <property type="entry name" value="DUF455 DOMAIN-CONTAINING PROTEIN"/>
    <property type="match status" value="1"/>
</dbReference>
<sequence>MLFKTDSITILKSWNPKFKDNNMESKNLFENIFLALNTKTSHEKCALVQEIWENFAHINTDYDSAILPLEIPTFANFCQILPPRKVPQGKYLKTDLNVAHLLHSIAHIEFSAIDLALDCAYRFRGLPNAYYKDWLEVANEEVKHFLALENLLHNLGFKYGDFGVHTLLFDAMKNCNVLLDRIALIPRGMEAVGLDVNPFLCAKVSSSTHKIKNSLLEALEMILHDEINHVSKGNVWFHYICDTKKIPQKVRPSTYIEILKRYHFSFPKANAEFNTQARLQAGFTQAELTLLQNSSFSSKNPK</sequence>
<dbReference type="InterPro" id="IPR007402">
    <property type="entry name" value="DUF455"/>
</dbReference>
<dbReference type="Pfam" id="PF04305">
    <property type="entry name" value="DUF455"/>
    <property type="match status" value="1"/>
</dbReference>